<dbReference type="AlphaFoldDB" id="A0A1E1MJV7"/>
<dbReference type="Proteomes" id="UP000177625">
    <property type="component" value="Unassembled WGS sequence"/>
</dbReference>
<name>A0A1E1MJV7_RHYSE</name>
<proteinExistence type="predicted"/>
<feature type="region of interest" description="Disordered" evidence="1">
    <location>
        <begin position="32"/>
        <end position="64"/>
    </location>
</feature>
<sequence>MDVHIWAEQVGLDLDWRKRIIERKFIEKFEEGGGCEGIAGGKDVSGNNLGTGSGRSRKGARDDLQELQPVQINDLETLKCSEKYDTSFCGSQESLAAMKPPGFGMFELLLPTTKFATGSDFRGT</sequence>
<accession>A0A1E1MJV7</accession>
<gene>
    <name evidence="2" type="ORF">RSE6_10191</name>
</gene>
<evidence type="ECO:0000313" key="2">
    <source>
        <dbReference type="EMBL" id="CZT49360.1"/>
    </source>
</evidence>
<organism evidence="2 3">
    <name type="scientific">Rhynchosporium secalis</name>
    <name type="common">Barley scald fungus</name>
    <dbReference type="NCBI Taxonomy" id="38038"/>
    <lineage>
        <taxon>Eukaryota</taxon>
        <taxon>Fungi</taxon>
        <taxon>Dikarya</taxon>
        <taxon>Ascomycota</taxon>
        <taxon>Pezizomycotina</taxon>
        <taxon>Leotiomycetes</taxon>
        <taxon>Helotiales</taxon>
        <taxon>Ploettnerulaceae</taxon>
        <taxon>Rhynchosporium</taxon>
    </lineage>
</organism>
<reference evidence="3" key="1">
    <citation type="submission" date="2016-03" db="EMBL/GenBank/DDBJ databases">
        <authorList>
            <person name="Guldener U."/>
        </authorList>
    </citation>
    <scope>NUCLEOTIDE SEQUENCE [LARGE SCALE GENOMIC DNA]</scope>
</reference>
<dbReference type="EMBL" id="FJVC01000377">
    <property type="protein sequence ID" value="CZT49360.1"/>
    <property type="molecule type" value="Genomic_DNA"/>
</dbReference>
<protein>
    <submittedName>
        <fullName evidence="2">Uncharacterized protein</fullName>
    </submittedName>
</protein>
<evidence type="ECO:0000313" key="3">
    <source>
        <dbReference type="Proteomes" id="UP000177625"/>
    </source>
</evidence>
<evidence type="ECO:0000256" key="1">
    <source>
        <dbReference type="SAM" id="MobiDB-lite"/>
    </source>
</evidence>
<keyword evidence="3" id="KW-1185">Reference proteome</keyword>